<feature type="region of interest" description="Disordered" evidence="1">
    <location>
        <begin position="457"/>
        <end position="500"/>
    </location>
</feature>
<protein>
    <submittedName>
        <fullName evidence="2">Uncharacterized protein</fullName>
    </submittedName>
</protein>
<feature type="region of interest" description="Disordered" evidence="1">
    <location>
        <begin position="132"/>
        <end position="163"/>
    </location>
</feature>
<sequence length="500" mass="53492">MSSRDRSSRGTYQAPREKLDAAALPSIQPSMDAAGTDGEPRCHLRVGDVRETATAPPGRRLPSLPPLAPTPLPPPSPRELRGSYAARPAHVHTVAAAEGGRQVYRWLDVSDPPTALEPRRVVRVRRSQIADSARAGAAVEQQDAERSPPAGRTGGRAGPWGPRSRVVLFAREGRVMAESRLASRGHGTGSCAGGPRSDVGGDGTVHRDTPRSRFGVATGGTSTETAVGIWTPTLGPLNGTAGGAAYRRSSTSVVDSHVAAGVPKTLIYIVSTITWKFRGGLEDRGEEVAVVPNKGKDRTCEIHSRRKHDPAISPNHGNVTGVIDLGWHIDVDLAQIGGGRRGDRIAPLNNRRILPVVLQSRASLSLHDQENVVGLASTRAGSDMPYPTNRPPPIPKAREDCSSPPHPHPHPHPPRSPCNTRIQAMHGVGKGTGMVRSTDGQPSNIPYTAGERATLDVSHSLSDQRSFCRSRSRTTGTARQPRDIRATRHLRTRGPWRGRG</sequence>
<feature type="compositionally biased region" description="Polar residues" evidence="1">
    <location>
        <begin position="457"/>
        <end position="478"/>
    </location>
</feature>
<evidence type="ECO:0000313" key="2">
    <source>
        <dbReference type="EMBL" id="OWO97847.1"/>
    </source>
</evidence>
<evidence type="ECO:0000313" key="3">
    <source>
        <dbReference type="Proteomes" id="UP000242519"/>
    </source>
</evidence>
<organism evidence="2 3">
    <name type="scientific">Diplocarpon coronariae</name>
    <dbReference type="NCBI Taxonomy" id="2795749"/>
    <lineage>
        <taxon>Eukaryota</taxon>
        <taxon>Fungi</taxon>
        <taxon>Dikarya</taxon>
        <taxon>Ascomycota</taxon>
        <taxon>Pezizomycotina</taxon>
        <taxon>Leotiomycetes</taxon>
        <taxon>Helotiales</taxon>
        <taxon>Drepanopezizaceae</taxon>
        <taxon>Diplocarpon</taxon>
    </lineage>
</organism>
<feature type="compositionally biased region" description="Basic residues" evidence="1">
    <location>
        <begin position="487"/>
        <end position="500"/>
    </location>
</feature>
<dbReference type="AlphaFoldDB" id="A0A218YSN5"/>
<name>A0A218YSN5_9HELO</name>
<feature type="compositionally biased region" description="Pro residues" evidence="1">
    <location>
        <begin position="63"/>
        <end position="77"/>
    </location>
</feature>
<comment type="caution">
    <text evidence="2">The sequence shown here is derived from an EMBL/GenBank/DDBJ whole genome shotgun (WGS) entry which is preliminary data.</text>
</comment>
<feature type="region of interest" description="Disordered" evidence="1">
    <location>
        <begin position="376"/>
        <end position="421"/>
    </location>
</feature>
<keyword evidence="3" id="KW-1185">Reference proteome</keyword>
<evidence type="ECO:0000256" key="1">
    <source>
        <dbReference type="SAM" id="MobiDB-lite"/>
    </source>
</evidence>
<accession>A0A218YSN5</accession>
<dbReference type="InParanoid" id="A0A218YSN5"/>
<reference evidence="2 3" key="1">
    <citation type="submission" date="2017-04" db="EMBL/GenBank/DDBJ databases">
        <title>Draft genome sequence of Marssonina coronaria NL1: causal agent of apple blotch.</title>
        <authorList>
            <person name="Cheng Q."/>
        </authorList>
    </citation>
    <scope>NUCLEOTIDE SEQUENCE [LARGE SCALE GENOMIC DNA]</scope>
    <source>
        <strain evidence="2 3">NL1</strain>
    </source>
</reference>
<gene>
    <name evidence="2" type="ORF">B2J93_7226</name>
</gene>
<feature type="region of interest" description="Disordered" evidence="1">
    <location>
        <begin position="1"/>
        <end position="82"/>
    </location>
</feature>
<feature type="compositionally biased region" description="Basic and acidic residues" evidence="1">
    <location>
        <begin position="38"/>
        <end position="51"/>
    </location>
</feature>
<proteinExistence type="predicted"/>
<dbReference type="EMBL" id="MZNU01000422">
    <property type="protein sequence ID" value="OWO97847.1"/>
    <property type="molecule type" value="Genomic_DNA"/>
</dbReference>
<feature type="region of interest" description="Disordered" evidence="1">
    <location>
        <begin position="181"/>
        <end position="220"/>
    </location>
</feature>
<dbReference type="Proteomes" id="UP000242519">
    <property type="component" value="Unassembled WGS sequence"/>
</dbReference>